<dbReference type="Proteomes" id="UP000827872">
    <property type="component" value="Linkage Group LG04"/>
</dbReference>
<dbReference type="EMBL" id="CM037617">
    <property type="protein sequence ID" value="KAH8004660.1"/>
    <property type="molecule type" value="Genomic_DNA"/>
</dbReference>
<proteinExistence type="predicted"/>
<organism evidence="1 2">
    <name type="scientific">Sphaerodactylus townsendi</name>
    <dbReference type="NCBI Taxonomy" id="933632"/>
    <lineage>
        <taxon>Eukaryota</taxon>
        <taxon>Metazoa</taxon>
        <taxon>Chordata</taxon>
        <taxon>Craniata</taxon>
        <taxon>Vertebrata</taxon>
        <taxon>Euteleostomi</taxon>
        <taxon>Lepidosauria</taxon>
        <taxon>Squamata</taxon>
        <taxon>Bifurcata</taxon>
        <taxon>Gekkota</taxon>
        <taxon>Sphaerodactylidae</taxon>
        <taxon>Sphaerodactylus</taxon>
    </lineage>
</organism>
<accession>A0ACB8FID7</accession>
<evidence type="ECO:0000313" key="2">
    <source>
        <dbReference type="Proteomes" id="UP000827872"/>
    </source>
</evidence>
<sequence>MSELPELGAGDGLQHWDEVTNITGDSVHLTGECIDLALGFSLLKSKMGKPSACQERAKLIDESPGYISEGCALTSVNSVDTA</sequence>
<protein>
    <submittedName>
        <fullName evidence="1">Uncharacterized protein</fullName>
    </submittedName>
</protein>
<name>A0ACB8FID7_9SAUR</name>
<evidence type="ECO:0000313" key="1">
    <source>
        <dbReference type="EMBL" id="KAH8004660.1"/>
    </source>
</evidence>
<keyword evidence="2" id="KW-1185">Reference proteome</keyword>
<reference evidence="1" key="1">
    <citation type="submission" date="2021-08" db="EMBL/GenBank/DDBJ databases">
        <title>The first chromosome-level gecko genome reveals the dynamic sex chromosomes of Neotropical dwarf geckos (Sphaerodactylidae: Sphaerodactylus).</title>
        <authorList>
            <person name="Pinto B.J."/>
            <person name="Keating S.E."/>
            <person name="Gamble T."/>
        </authorList>
    </citation>
    <scope>NUCLEOTIDE SEQUENCE</scope>
    <source>
        <strain evidence="1">TG3544</strain>
    </source>
</reference>
<gene>
    <name evidence="1" type="ORF">K3G42_016680</name>
</gene>
<comment type="caution">
    <text evidence="1">The sequence shown here is derived from an EMBL/GenBank/DDBJ whole genome shotgun (WGS) entry which is preliminary data.</text>
</comment>